<dbReference type="EMBL" id="BGPR01084204">
    <property type="protein sequence ID" value="GBL94485.1"/>
    <property type="molecule type" value="Genomic_DNA"/>
</dbReference>
<dbReference type="Proteomes" id="UP000499080">
    <property type="component" value="Unassembled WGS sequence"/>
</dbReference>
<dbReference type="AlphaFoldDB" id="A0A4Y2BSS8"/>
<evidence type="ECO:0000313" key="2">
    <source>
        <dbReference type="EMBL" id="GBL94485.1"/>
    </source>
</evidence>
<gene>
    <name evidence="2" type="ORF">AVEN_244442_1</name>
</gene>
<feature type="signal peptide" evidence="1">
    <location>
        <begin position="1"/>
        <end position="22"/>
    </location>
</feature>
<feature type="chain" id="PRO_5021188017" evidence="1">
    <location>
        <begin position="23"/>
        <end position="141"/>
    </location>
</feature>
<evidence type="ECO:0000313" key="3">
    <source>
        <dbReference type="Proteomes" id="UP000499080"/>
    </source>
</evidence>
<comment type="caution">
    <text evidence="2">The sequence shown here is derived from an EMBL/GenBank/DDBJ whole genome shotgun (WGS) entry which is preliminary data.</text>
</comment>
<evidence type="ECO:0000256" key="1">
    <source>
        <dbReference type="SAM" id="SignalP"/>
    </source>
</evidence>
<keyword evidence="3" id="KW-1185">Reference proteome</keyword>
<organism evidence="2 3">
    <name type="scientific">Araneus ventricosus</name>
    <name type="common">Orbweaver spider</name>
    <name type="synonym">Epeira ventricosa</name>
    <dbReference type="NCBI Taxonomy" id="182803"/>
    <lineage>
        <taxon>Eukaryota</taxon>
        <taxon>Metazoa</taxon>
        <taxon>Ecdysozoa</taxon>
        <taxon>Arthropoda</taxon>
        <taxon>Chelicerata</taxon>
        <taxon>Arachnida</taxon>
        <taxon>Araneae</taxon>
        <taxon>Araneomorphae</taxon>
        <taxon>Entelegynae</taxon>
        <taxon>Araneoidea</taxon>
        <taxon>Araneidae</taxon>
        <taxon>Araneus</taxon>
    </lineage>
</organism>
<name>A0A4Y2BSS8_ARAVE</name>
<keyword evidence="1" id="KW-0732">Signal</keyword>
<protein>
    <submittedName>
        <fullName evidence="2">Uncharacterized protein</fullName>
    </submittedName>
</protein>
<proteinExistence type="predicted"/>
<reference evidence="2 3" key="1">
    <citation type="journal article" date="2019" name="Sci. Rep.">
        <title>Orb-weaving spider Araneus ventricosus genome elucidates the spidroin gene catalogue.</title>
        <authorList>
            <person name="Kono N."/>
            <person name="Nakamura H."/>
            <person name="Ohtoshi R."/>
            <person name="Moran D.A.P."/>
            <person name="Shinohara A."/>
            <person name="Yoshida Y."/>
            <person name="Fujiwara M."/>
            <person name="Mori M."/>
            <person name="Tomita M."/>
            <person name="Arakawa K."/>
        </authorList>
    </citation>
    <scope>NUCLEOTIDE SEQUENCE [LARGE SCALE GENOMIC DNA]</scope>
</reference>
<sequence length="141" mass="16307">MLIDVGRILHLVLLWCKHCLEQAQLGVDILFEHSSNSYTAHKKCCHLEATRGLFWTELIVLNRFQISRLRPELVDSPSNFHSTPTKETLTPTYDLACNRPAYTADIQWSRVSNPLVPKPRHYHYDTADSVKEQDITSMKDK</sequence>
<accession>A0A4Y2BSS8</accession>